<organism evidence="1">
    <name type="scientific">Citrobacter amalonaticus</name>
    <dbReference type="NCBI Taxonomy" id="35703"/>
    <lineage>
        <taxon>Bacteria</taxon>
        <taxon>Pseudomonadati</taxon>
        <taxon>Pseudomonadota</taxon>
        <taxon>Gammaproteobacteria</taxon>
        <taxon>Enterobacterales</taxon>
        <taxon>Enterobacteriaceae</taxon>
        <taxon>Citrobacter</taxon>
    </lineage>
</organism>
<sequence>MTFSVKTIPDMLIETYGNQTEVARRLSCHRNTVNRYAYDNEAKYHAIVNGVLMVHRGWSGRHDRNQH</sequence>
<dbReference type="AlphaFoldDB" id="A0A6N2W906"/>
<dbReference type="EMBL" id="CACRTI010000004">
    <property type="protein sequence ID" value="VYT37501.1"/>
    <property type="molecule type" value="Genomic_DNA"/>
</dbReference>
<accession>A0A6N2W906</accession>
<evidence type="ECO:0000313" key="1">
    <source>
        <dbReference type="EMBL" id="VYT37501.1"/>
    </source>
</evidence>
<gene>
    <name evidence="1" type="ORF">CALFYP1_04286</name>
</gene>
<dbReference type="Pfam" id="PF06322">
    <property type="entry name" value="Phage_NinH"/>
    <property type="match status" value="1"/>
</dbReference>
<dbReference type="RefSeq" id="WP_156595471.1">
    <property type="nucleotide sequence ID" value="NZ_CACRTI010000004.1"/>
</dbReference>
<reference evidence="1" key="1">
    <citation type="submission" date="2019-11" db="EMBL/GenBank/DDBJ databases">
        <authorList>
            <person name="Feng L."/>
        </authorList>
    </citation>
    <scope>NUCLEOTIDE SEQUENCE</scope>
    <source>
        <strain evidence="1">CAmalonaticusLFYP1</strain>
    </source>
</reference>
<dbReference type="InterPro" id="IPR010454">
    <property type="entry name" value="Phage_NinH"/>
</dbReference>
<protein>
    <submittedName>
        <fullName evidence="1">Phage NinH protein</fullName>
    </submittedName>
</protein>
<proteinExistence type="predicted"/>
<name>A0A6N2W906_CITAM</name>